<dbReference type="Pfam" id="PF20684">
    <property type="entry name" value="Fung_rhodopsin"/>
    <property type="match status" value="1"/>
</dbReference>
<comment type="similarity">
    <text evidence="5">Belongs to the SAT4 family.</text>
</comment>
<dbReference type="EMBL" id="KN834771">
    <property type="protein sequence ID" value="KIK61411.1"/>
    <property type="molecule type" value="Genomic_DNA"/>
</dbReference>
<reference evidence="8 9" key="1">
    <citation type="submission" date="2014-04" db="EMBL/GenBank/DDBJ databases">
        <title>Evolutionary Origins and Diversification of the Mycorrhizal Mutualists.</title>
        <authorList>
            <consortium name="DOE Joint Genome Institute"/>
            <consortium name="Mycorrhizal Genomics Consortium"/>
            <person name="Kohler A."/>
            <person name="Kuo A."/>
            <person name="Nagy L.G."/>
            <person name="Floudas D."/>
            <person name="Copeland A."/>
            <person name="Barry K.W."/>
            <person name="Cichocki N."/>
            <person name="Veneault-Fourrey C."/>
            <person name="LaButti K."/>
            <person name="Lindquist E.A."/>
            <person name="Lipzen A."/>
            <person name="Lundell T."/>
            <person name="Morin E."/>
            <person name="Murat C."/>
            <person name="Riley R."/>
            <person name="Ohm R."/>
            <person name="Sun H."/>
            <person name="Tunlid A."/>
            <person name="Henrissat B."/>
            <person name="Grigoriev I.V."/>
            <person name="Hibbett D.S."/>
            <person name="Martin F."/>
        </authorList>
    </citation>
    <scope>NUCLEOTIDE SEQUENCE [LARGE SCALE GENOMIC DNA]</scope>
    <source>
        <strain evidence="8 9">FD-317 M1</strain>
    </source>
</reference>
<dbReference type="AlphaFoldDB" id="A0A0D0BZQ5"/>
<dbReference type="Proteomes" id="UP000053593">
    <property type="component" value="Unassembled WGS sequence"/>
</dbReference>
<sequence>LRSARMSLILSIVRLIPTFFPLRRITELTSIWFLLMWMSTLVAKLYVCGSDLSWYHEPNATCRLGGHLGIAIYEAISFLVSDLTLIAIPLRLLHHISLGSDKRRMLILMFSVNLVTSAIAVIRTVSVIHQAWSLVTVIFEVEIGIGLIAANLAVLTPYIYRLFKPEGDFDSEPCTYYRSVQPDGSVRLRRVADIAPEVHSAHPPRMSSKP</sequence>
<feature type="transmembrane region" description="Helical" evidence="6">
    <location>
        <begin position="67"/>
        <end position="93"/>
    </location>
</feature>
<keyword evidence="2 6" id="KW-0812">Transmembrane</keyword>
<dbReference type="GO" id="GO:0016020">
    <property type="term" value="C:membrane"/>
    <property type="evidence" value="ECO:0007669"/>
    <property type="project" value="UniProtKB-SubCell"/>
</dbReference>
<evidence type="ECO:0000256" key="3">
    <source>
        <dbReference type="ARBA" id="ARBA00022989"/>
    </source>
</evidence>
<gene>
    <name evidence="8" type="ORF">GYMLUDRAFT_166613</name>
</gene>
<feature type="non-terminal residue" evidence="8">
    <location>
        <position position="1"/>
    </location>
</feature>
<feature type="non-terminal residue" evidence="8">
    <location>
        <position position="210"/>
    </location>
</feature>
<evidence type="ECO:0000313" key="8">
    <source>
        <dbReference type="EMBL" id="KIK61411.1"/>
    </source>
</evidence>
<dbReference type="PANTHER" id="PTHR33048">
    <property type="entry name" value="PTH11-LIKE INTEGRAL MEMBRANE PROTEIN (AFU_ORTHOLOGUE AFUA_5G11245)"/>
    <property type="match status" value="1"/>
</dbReference>
<organism evidence="8 9">
    <name type="scientific">Collybiopsis luxurians FD-317 M1</name>
    <dbReference type="NCBI Taxonomy" id="944289"/>
    <lineage>
        <taxon>Eukaryota</taxon>
        <taxon>Fungi</taxon>
        <taxon>Dikarya</taxon>
        <taxon>Basidiomycota</taxon>
        <taxon>Agaricomycotina</taxon>
        <taxon>Agaricomycetes</taxon>
        <taxon>Agaricomycetidae</taxon>
        <taxon>Agaricales</taxon>
        <taxon>Marasmiineae</taxon>
        <taxon>Omphalotaceae</taxon>
        <taxon>Collybiopsis</taxon>
        <taxon>Collybiopsis luxurians</taxon>
    </lineage>
</organism>
<evidence type="ECO:0000256" key="4">
    <source>
        <dbReference type="ARBA" id="ARBA00023136"/>
    </source>
</evidence>
<dbReference type="InterPro" id="IPR052337">
    <property type="entry name" value="SAT4-like"/>
</dbReference>
<evidence type="ECO:0000256" key="2">
    <source>
        <dbReference type="ARBA" id="ARBA00022692"/>
    </source>
</evidence>
<keyword evidence="4 6" id="KW-0472">Membrane</keyword>
<feature type="transmembrane region" description="Helical" evidence="6">
    <location>
        <begin position="131"/>
        <end position="155"/>
    </location>
</feature>
<proteinExistence type="inferred from homology"/>
<evidence type="ECO:0000259" key="7">
    <source>
        <dbReference type="Pfam" id="PF20684"/>
    </source>
</evidence>
<dbReference type="PANTHER" id="PTHR33048:SF108">
    <property type="entry name" value="INTEGRAL MEMBRANE PROTEIN"/>
    <property type="match status" value="1"/>
</dbReference>
<accession>A0A0D0BZQ5</accession>
<feature type="transmembrane region" description="Helical" evidence="6">
    <location>
        <begin position="29"/>
        <end position="47"/>
    </location>
</feature>
<dbReference type="InterPro" id="IPR049326">
    <property type="entry name" value="Rhodopsin_dom_fungi"/>
</dbReference>
<protein>
    <recommendedName>
        <fullName evidence="7">Rhodopsin domain-containing protein</fullName>
    </recommendedName>
</protein>
<name>A0A0D0BZQ5_9AGAR</name>
<evidence type="ECO:0000256" key="1">
    <source>
        <dbReference type="ARBA" id="ARBA00004141"/>
    </source>
</evidence>
<keyword evidence="3 6" id="KW-1133">Transmembrane helix</keyword>
<evidence type="ECO:0000256" key="5">
    <source>
        <dbReference type="ARBA" id="ARBA00038359"/>
    </source>
</evidence>
<keyword evidence="9" id="KW-1185">Reference proteome</keyword>
<comment type="subcellular location">
    <subcellularLocation>
        <location evidence="1">Membrane</location>
        <topology evidence="1">Multi-pass membrane protein</topology>
    </subcellularLocation>
</comment>
<evidence type="ECO:0000313" key="9">
    <source>
        <dbReference type="Proteomes" id="UP000053593"/>
    </source>
</evidence>
<feature type="transmembrane region" description="Helical" evidence="6">
    <location>
        <begin position="105"/>
        <end position="125"/>
    </location>
</feature>
<evidence type="ECO:0000256" key="6">
    <source>
        <dbReference type="SAM" id="Phobius"/>
    </source>
</evidence>
<dbReference type="HOGENOM" id="CLU_095391_0_0_1"/>
<feature type="domain" description="Rhodopsin" evidence="7">
    <location>
        <begin position="4"/>
        <end position="159"/>
    </location>
</feature>
<dbReference type="OrthoDB" id="3229610at2759"/>